<gene>
    <name evidence="2" type="ORF">STIAU_4884</name>
</gene>
<protein>
    <submittedName>
        <fullName evidence="2">Uncharacterized protein</fullName>
    </submittedName>
</protein>
<evidence type="ECO:0000313" key="2">
    <source>
        <dbReference type="EMBL" id="EAU62356.1"/>
    </source>
</evidence>
<feature type="region of interest" description="Disordered" evidence="1">
    <location>
        <begin position="1"/>
        <end position="24"/>
    </location>
</feature>
<dbReference type="EMBL" id="AAMD01000244">
    <property type="protein sequence ID" value="EAU62356.1"/>
    <property type="molecule type" value="Genomic_DNA"/>
</dbReference>
<accession>Q08PE9</accession>
<dbReference type="Proteomes" id="UP000032702">
    <property type="component" value="Unassembled WGS sequence"/>
</dbReference>
<dbReference type="AlphaFoldDB" id="Q08PE9"/>
<reference evidence="2 3" key="1">
    <citation type="submission" date="2006-04" db="EMBL/GenBank/DDBJ databases">
        <authorList>
            <person name="Nierman W.C."/>
        </authorList>
    </citation>
    <scope>NUCLEOTIDE SEQUENCE [LARGE SCALE GENOMIC DNA]</scope>
    <source>
        <strain evidence="2 3">DW4/3-1</strain>
    </source>
</reference>
<name>Q08PE9_STIAD</name>
<organism evidence="2 3">
    <name type="scientific">Stigmatella aurantiaca (strain DW4/3-1)</name>
    <dbReference type="NCBI Taxonomy" id="378806"/>
    <lineage>
        <taxon>Bacteria</taxon>
        <taxon>Pseudomonadati</taxon>
        <taxon>Myxococcota</taxon>
        <taxon>Myxococcia</taxon>
        <taxon>Myxococcales</taxon>
        <taxon>Cystobacterineae</taxon>
        <taxon>Archangiaceae</taxon>
        <taxon>Stigmatella</taxon>
    </lineage>
</organism>
<proteinExistence type="predicted"/>
<feature type="compositionally biased region" description="Pro residues" evidence="1">
    <location>
        <begin position="1"/>
        <end position="14"/>
    </location>
</feature>
<dbReference type="PATRIC" id="fig|378806.16.peg.1118"/>
<sequence length="397" mass="43429">MPPPLGSKGPPPSPALGAHRGAPFRQRHHPPELACRCSGDPSIGKSPLSLRKGNSVFRIDSALVVLLLALVGLCPEAQASARFEVDSPFIAGMDRSYVFYSPNRIRRIGDPEPSALVFEAQVAPNLYFPQLHIGQVTPGLGKFILSAILTPNIRLRMLSQESSPVIPPSFMPKVTLQLAHLWLPDMEEQRLPTSLRVGLVNLVLGHYSNGQAGCFYANQNPEEGCSTPEGHLPLNETSGDFSTNFLRLEVHGRLLAGVDLKNNSMWSIGANTFFEYNSSLATGGITPEMREVYGDGHVGVGALLGRIWYGHRFRLEGNLSTPYGESPRQPVTLTLEAAALPRWGSGFGAFVRYVHGQDYYNILFLERVRLVQFGLIFELGPGPRIQGNPSDELKSPQ</sequence>
<evidence type="ECO:0000256" key="1">
    <source>
        <dbReference type="SAM" id="MobiDB-lite"/>
    </source>
</evidence>
<comment type="caution">
    <text evidence="2">The sequence shown here is derived from an EMBL/GenBank/DDBJ whole genome shotgun (WGS) entry which is preliminary data.</text>
</comment>
<evidence type="ECO:0000313" key="3">
    <source>
        <dbReference type="Proteomes" id="UP000032702"/>
    </source>
</evidence>